<dbReference type="Proteomes" id="UP000029734">
    <property type="component" value="Unassembled WGS sequence"/>
</dbReference>
<reference evidence="3 4" key="2">
    <citation type="submission" date="2014-10" db="EMBL/GenBank/DDBJ databases">
        <title>Comparative genomics of the Paenibacillus odorifer group.</title>
        <authorList>
            <person name="Tsai Y.-C."/>
            <person name="Martin N."/>
            <person name="Korlach J."/>
            <person name="Wiedmann M."/>
        </authorList>
    </citation>
    <scope>NUCLEOTIDE SEQUENCE [LARGE SCALE GENOMIC DNA]</scope>
    <source>
        <strain evidence="3 4">DSM 18334</strain>
    </source>
</reference>
<reference evidence="3 4" key="1">
    <citation type="submission" date="2014-08" db="EMBL/GenBank/DDBJ databases">
        <authorList>
            <person name="den Bakker H.C."/>
        </authorList>
    </citation>
    <scope>NUCLEOTIDE SEQUENCE [LARGE SCALE GENOMIC DNA]</scope>
    <source>
        <strain evidence="3 4">DSM 18334</strain>
    </source>
</reference>
<dbReference type="InterPro" id="IPR050938">
    <property type="entry name" value="Collagen_Structural_Proteins"/>
</dbReference>
<evidence type="ECO:0000256" key="2">
    <source>
        <dbReference type="SAM" id="MobiDB-lite"/>
    </source>
</evidence>
<dbReference type="AlphaFoldDB" id="A0A098MDJ2"/>
<keyword evidence="1" id="KW-0677">Repeat</keyword>
<sequence length="158" mass="16070">MVFKHSCSANTLGVSGDFHINTSTWDIREKQPAAVWTLRGNIKGATGAQGIQGLQGIQGVKGDIGEVGPQGAQGFQGLQGVKGDTGAIGPKGDTGAQGNIGLTGPQGPKGDQGEPGAAVADSVEWANVLSKPTNLAKITMATLAPTSPLSGDFWYKEV</sequence>
<gene>
    <name evidence="3" type="ORF">PWYN_15770</name>
</gene>
<dbReference type="eggNOG" id="COG3266">
    <property type="taxonomic scope" value="Bacteria"/>
</dbReference>
<feature type="region of interest" description="Disordered" evidence="2">
    <location>
        <begin position="91"/>
        <end position="117"/>
    </location>
</feature>
<organism evidence="3 4">
    <name type="scientific">Paenibacillus wynnii</name>
    <dbReference type="NCBI Taxonomy" id="268407"/>
    <lineage>
        <taxon>Bacteria</taxon>
        <taxon>Bacillati</taxon>
        <taxon>Bacillota</taxon>
        <taxon>Bacilli</taxon>
        <taxon>Bacillales</taxon>
        <taxon>Paenibacillaceae</taxon>
        <taxon>Paenibacillus</taxon>
    </lineage>
</organism>
<evidence type="ECO:0000256" key="1">
    <source>
        <dbReference type="ARBA" id="ARBA00022737"/>
    </source>
</evidence>
<dbReference type="PANTHER" id="PTHR37456">
    <property type="entry name" value="SI:CH211-266K2.1"/>
    <property type="match status" value="1"/>
</dbReference>
<dbReference type="STRING" id="268407.PWYN_15770"/>
<evidence type="ECO:0000313" key="3">
    <source>
        <dbReference type="EMBL" id="KGE20634.1"/>
    </source>
</evidence>
<protein>
    <recommendedName>
        <fullName evidence="5">Collagen-like protein</fullName>
    </recommendedName>
</protein>
<dbReference type="RefSeq" id="WP_036653086.1">
    <property type="nucleotide sequence ID" value="NZ_JQCR01000002.1"/>
</dbReference>
<evidence type="ECO:0008006" key="5">
    <source>
        <dbReference type="Google" id="ProtNLM"/>
    </source>
</evidence>
<name>A0A098MDJ2_9BACL</name>
<evidence type="ECO:0000313" key="4">
    <source>
        <dbReference type="Proteomes" id="UP000029734"/>
    </source>
</evidence>
<dbReference type="PANTHER" id="PTHR37456:SF3">
    <property type="entry name" value="COLLAGEN ALPHA-1(XXV) CHAIN"/>
    <property type="match status" value="1"/>
</dbReference>
<dbReference type="Gene3D" id="1.20.5.320">
    <property type="entry name" value="6-Phosphogluconate Dehydrogenase, domain 3"/>
    <property type="match status" value="1"/>
</dbReference>
<dbReference type="InterPro" id="IPR008160">
    <property type="entry name" value="Collagen"/>
</dbReference>
<comment type="caution">
    <text evidence="3">The sequence shown here is derived from an EMBL/GenBank/DDBJ whole genome shotgun (WGS) entry which is preliminary data.</text>
</comment>
<dbReference type="Pfam" id="PF01391">
    <property type="entry name" value="Collagen"/>
    <property type="match status" value="1"/>
</dbReference>
<dbReference type="EMBL" id="JQCR01000002">
    <property type="protein sequence ID" value="KGE20634.1"/>
    <property type="molecule type" value="Genomic_DNA"/>
</dbReference>
<accession>A0A098MDJ2</accession>
<keyword evidence="4" id="KW-1185">Reference proteome</keyword>
<dbReference type="OrthoDB" id="3543845at2"/>
<proteinExistence type="predicted"/>